<sequence length="557" mass="62959">MNFQSNMEKDHREHGAIMNPEGSHNLQAVAPRNYGIPPSRRPEDGSSSDKMDQPPRTPSDHSQPYFCPDDVGRDQIFWPIPESMDGVSLIPTVNNYRRPPTSNKTKEEESVVIRGGTLQEKVIIQGGQMSSQSMRTSPCLKQRIINKSQESRLHISPKQTGMLTIDSPSLSPLKQKPDLTILEKENQAEEKKNGDDVFIITPIMIPTTIPRSSTPHLQLLCHQERRKLSTSELESRCADFSVRFGSESETSMNPVNTLIQDMHTPNHEDGSHWKSEDTSATLHMPKKNLSQSKAGDTPDKHRYPIRWRFNPAGNKCLRKLNIETIFQNLPRIGESRGKQVTPKGNKDRNSRDIDIPKLHNLLLEGCYTNRTESQRAQYSPDRNSRNKLLGGKRETNMQVHGNSNEDGVPGSNHSSTDSITNTSFLGLYLLIDLFLLCFSRLQAAGVERNQMLHHFIPALRRLHAMAKHCLQVSGRILYACFVYWRTGLWPRYSKEELTLLTQDIGRAAVSFIVLVIVLSIIGKVAECVVLVASWVVWLSKPFTWLFGRAGDILLDCL</sequence>
<dbReference type="Proteomes" id="UP000243515">
    <property type="component" value="Unassembled WGS sequence"/>
</dbReference>
<name>A0A232M5R2_9EURO</name>
<feature type="compositionally biased region" description="Basic and acidic residues" evidence="1">
    <location>
        <begin position="344"/>
        <end position="354"/>
    </location>
</feature>
<protein>
    <submittedName>
        <fullName evidence="3">Uncharacterized protein</fullName>
    </submittedName>
</protein>
<evidence type="ECO:0000313" key="4">
    <source>
        <dbReference type="Proteomes" id="UP000243515"/>
    </source>
</evidence>
<keyword evidence="2" id="KW-1133">Transmembrane helix</keyword>
<feature type="region of interest" description="Disordered" evidence="1">
    <location>
        <begin position="1"/>
        <end position="68"/>
    </location>
</feature>
<feature type="compositionally biased region" description="Basic and acidic residues" evidence="1">
    <location>
        <begin position="40"/>
        <end position="53"/>
    </location>
</feature>
<evidence type="ECO:0000256" key="2">
    <source>
        <dbReference type="SAM" id="Phobius"/>
    </source>
</evidence>
<keyword evidence="2" id="KW-0812">Transmembrane</keyword>
<feature type="transmembrane region" description="Helical" evidence="2">
    <location>
        <begin position="504"/>
        <end position="537"/>
    </location>
</feature>
<evidence type="ECO:0000256" key="1">
    <source>
        <dbReference type="SAM" id="MobiDB-lite"/>
    </source>
</evidence>
<keyword evidence="4" id="KW-1185">Reference proteome</keyword>
<keyword evidence="2" id="KW-0472">Membrane</keyword>
<organism evidence="3 4">
    <name type="scientific">Elaphomyces granulatus</name>
    <dbReference type="NCBI Taxonomy" id="519963"/>
    <lineage>
        <taxon>Eukaryota</taxon>
        <taxon>Fungi</taxon>
        <taxon>Dikarya</taxon>
        <taxon>Ascomycota</taxon>
        <taxon>Pezizomycotina</taxon>
        <taxon>Eurotiomycetes</taxon>
        <taxon>Eurotiomycetidae</taxon>
        <taxon>Eurotiales</taxon>
        <taxon>Elaphomycetaceae</taxon>
        <taxon>Elaphomyces</taxon>
    </lineage>
</organism>
<dbReference type="AlphaFoldDB" id="A0A232M5R2"/>
<feature type="compositionally biased region" description="Polar residues" evidence="1">
    <location>
        <begin position="396"/>
        <end position="415"/>
    </location>
</feature>
<feature type="compositionally biased region" description="Polar residues" evidence="1">
    <location>
        <begin position="372"/>
        <end position="381"/>
    </location>
</feature>
<gene>
    <name evidence="3" type="ORF">Egran_00510</name>
</gene>
<evidence type="ECO:0000313" key="3">
    <source>
        <dbReference type="EMBL" id="OXV11729.1"/>
    </source>
</evidence>
<comment type="caution">
    <text evidence="3">The sequence shown here is derived from an EMBL/GenBank/DDBJ whole genome shotgun (WGS) entry which is preliminary data.</text>
</comment>
<accession>A0A232M5R2</accession>
<feature type="region of interest" description="Disordered" evidence="1">
    <location>
        <begin position="372"/>
        <end position="415"/>
    </location>
</feature>
<reference evidence="3 4" key="1">
    <citation type="journal article" date="2015" name="Environ. Microbiol.">
        <title>Metagenome sequence of Elaphomyces granulatus from sporocarp tissue reveals Ascomycota ectomycorrhizal fingerprints of genome expansion and a Proteobacteria-rich microbiome.</title>
        <authorList>
            <person name="Quandt C.A."/>
            <person name="Kohler A."/>
            <person name="Hesse C.N."/>
            <person name="Sharpton T.J."/>
            <person name="Martin F."/>
            <person name="Spatafora J.W."/>
        </authorList>
    </citation>
    <scope>NUCLEOTIDE SEQUENCE [LARGE SCALE GENOMIC DNA]</scope>
    <source>
        <strain evidence="3 4">OSC145934</strain>
    </source>
</reference>
<dbReference type="EMBL" id="NPHW01002325">
    <property type="protein sequence ID" value="OXV11729.1"/>
    <property type="molecule type" value="Genomic_DNA"/>
</dbReference>
<feature type="region of interest" description="Disordered" evidence="1">
    <location>
        <begin position="333"/>
        <end position="354"/>
    </location>
</feature>
<proteinExistence type="predicted"/>